<dbReference type="GO" id="GO:0005509">
    <property type="term" value="F:calcium ion binding"/>
    <property type="evidence" value="ECO:0007669"/>
    <property type="project" value="InterPro"/>
</dbReference>
<dbReference type="Pfam" id="PF13202">
    <property type="entry name" value="EF-hand_5"/>
    <property type="match status" value="1"/>
</dbReference>
<dbReference type="AlphaFoldDB" id="A0A1D9G9V5"/>
<dbReference type="PROSITE" id="PS00018">
    <property type="entry name" value="EF_HAND_1"/>
    <property type="match status" value="4"/>
</dbReference>
<dbReference type="EMBL" id="CP017708">
    <property type="protein sequence ID" value="AOY84314.1"/>
    <property type="molecule type" value="Genomic_DNA"/>
</dbReference>
<name>A0A1D9G9V5_MOOP1</name>
<evidence type="ECO:0000313" key="2">
    <source>
        <dbReference type="EMBL" id="AOY84314.1"/>
    </source>
</evidence>
<dbReference type="InterPro" id="IPR002048">
    <property type="entry name" value="EF_hand_dom"/>
</dbReference>
<feature type="domain" description="EF-hand" evidence="1">
    <location>
        <begin position="138"/>
        <end position="166"/>
    </location>
</feature>
<proteinExistence type="predicted"/>
<evidence type="ECO:0000313" key="3">
    <source>
        <dbReference type="Proteomes" id="UP000176944"/>
    </source>
</evidence>
<gene>
    <name evidence="2" type="ORF">BJP36_34705</name>
</gene>
<dbReference type="SMART" id="SM00054">
    <property type="entry name" value="EFh"/>
    <property type="match status" value="4"/>
</dbReference>
<reference evidence="3" key="1">
    <citation type="submission" date="2016-10" db="EMBL/GenBank/DDBJ databases">
        <title>Comparative genomics uncovers the prolific and rare metabolic potential of the cyanobacterial genus Moorea.</title>
        <authorList>
            <person name="Leao T."/>
            <person name="Castelao G."/>
            <person name="Korobeynikov A."/>
            <person name="Monroe E.A."/>
            <person name="Podell S."/>
            <person name="Glukhov E."/>
            <person name="Allen E."/>
            <person name="Gerwick W.H."/>
            <person name="Gerwick L."/>
        </authorList>
    </citation>
    <scope>NUCLEOTIDE SEQUENCE [LARGE SCALE GENOMIC DNA]</scope>
    <source>
        <strain evidence="3">JHB</strain>
    </source>
</reference>
<accession>A0A1D9G9V5</accession>
<evidence type="ECO:0000259" key="1">
    <source>
        <dbReference type="PROSITE" id="PS50222"/>
    </source>
</evidence>
<dbReference type="SUPFAM" id="SSF47473">
    <property type="entry name" value="EF-hand"/>
    <property type="match status" value="1"/>
</dbReference>
<feature type="domain" description="EF-hand" evidence="1">
    <location>
        <begin position="97"/>
        <end position="132"/>
    </location>
</feature>
<dbReference type="PANTHER" id="PTHR10827:SF85">
    <property type="entry name" value="CALCIUM-BINDING PROTEIN"/>
    <property type="match status" value="1"/>
</dbReference>
<dbReference type="InterPro" id="IPR018247">
    <property type="entry name" value="EF_Hand_1_Ca_BS"/>
</dbReference>
<dbReference type="CDD" id="cd00051">
    <property type="entry name" value="EFh"/>
    <property type="match status" value="1"/>
</dbReference>
<protein>
    <submittedName>
        <fullName evidence="2">EF-hand domain-containing protein</fullName>
    </submittedName>
</protein>
<sequence length="180" mass="20821">MLTELQTKKWTRLFHVYDANGNNVVEENDFEVIFQNVAEARNLTPGSPSYEQLHAKLIEDWEHLQKDADKNNDGKVELAEWLEHGDHRINSPDMYQTVIDLANQIFELLDLNGNGVITLEEYKTFYKSWRLPEELAPEIFPKLDLSGNGSISKDEFVELVRQFHHSDDPDAPGNFLFGPY</sequence>
<dbReference type="PROSITE" id="PS50222">
    <property type="entry name" value="EF_HAND_2"/>
    <property type="match status" value="3"/>
</dbReference>
<organism evidence="2 3">
    <name type="scientific">Moorena producens (strain JHB)</name>
    <dbReference type="NCBI Taxonomy" id="1454205"/>
    <lineage>
        <taxon>Bacteria</taxon>
        <taxon>Bacillati</taxon>
        <taxon>Cyanobacteriota</taxon>
        <taxon>Cyanophyceae</taxon>
        <taxon>Coleofasciculales</taxon>
        <taxon>Coleofasciculaceae</taxon>
        <taxon>Moorena</taxon>
    </lineage>
</organism>
<dbReference type="Pfam" id="PF13499">
    <property type="entry name" value="EF-hand_7"/>
    <property type="match status" value="1"/>
</dbReference>
<dbReference type="Gene3D" id="1.10.238.10">
    <property type="entry name" value="EF-hand"/>
    <property type="match status" value="1"/>
</dbReference>
<dbReference type="InterPro" id="IPR011992">
    <property type="entry name" value="EF-hand-dom_pair"/>
</dbReference>
<dbReference type="PANTHER" id="PTHR10827">
    <property type="entry name" value="RETICULOCALBIN"/>
    <property type="match status" value="1"/>
</dbReference>
<feature type="domain" description="EF-hand" evidence="1">
    <location>
        <begin position="5"/>
        <end position="40"/>
    </location>
</feature>
<dbReference type="Proteomes" id="UP000176944">
    <property type="component" value="Chromosome"/>
</dbReference>